<dbReference type="GeneID" id="63862244"/>
<dbReference type="PANTHER" id="PTHR39199:SF1">
    <property type="entry name" value="BLR5128 PROTEIN"/>
    <property type="match status" value="1"/>
</dbReference>
<dbReference type="VEuPathDB" id="FungiDB:BO72DRAFT_448962"/>
<dbReference type="SUPFAM" id="SSF55021">
    <property type="entry name" value="ACT-like"/>
    <property type="match status" value="2"/>
</dbReference>
<dbReference type="PANTHER" id="PTHR39199">
    <property type="entry name" value="BLR5128 PROTEIN"/>
    <property type="match status" value="1"/>
</dbReference>
<gene>
    <name evidence="2" type="ORF">BO72DRAFT_448962</name>
</gene>
<dbReference type="EMBL" id="KZ824649">
    <property type="protein sequence ID" value="RAK76447.1"/>
    <property type="molecule type" value="Genomic_DNA"/>
</dbReference>
<dbReference type="RefSeq" id="XP_040800457.1">
    <property type="nucleotide sequence ID" value="XM_040944911.1"/>
</dbReference>
<protein>
    <recommendedName>
        <fullName evidence="1">DUF2241 domain-containing protein</fullName>
    </recommendedName>
</protein>
<dbReference type="InterPro" id="IPR045865">
    <property type="entry name" value="ACT-like_dom_sf"/>
</dbReference>
<proteinExistence type="predicted"/>
<evidence type="ECO:0000259" key="1">
    <source>
        <dbReference type="Pfam" id="PF10000"/>
    </source>
</evidence>
<dbReference type="OrthoDB" id="10064407at2759"/>
<name>A0A8G1RLX2_9EURO</name>
<evidence type="ECO:0000313" key="3">
    <source>
        <dbReference type="Proteomes" id="UP000249789"/>
    </source>
</evidence>
<keyword evidence="3" id="KW-1185">Reference proteome</keyword>
<sequence length="142" mass="15303">MAPGEADLEILLSKLEPILHPDTFVFLTLLNAPVSAASQDVQALQPQLLFQEAEGTTLVIVREKAIAHGFTDYVFPCRMISLSVHSSLEAVGLIATISARLRDAGVSANVVSGFYHDHVFVPEGKEEVAMQVIGGMSRGDRD</sequence>
<dbReference type="InterPro" id="IPR018717">
    <property type="entry name" value="DUF2241"/>
</dbReference>
<organism evidence="2 3">
    <name type="scientific">Aspergillus fijiensis CBS 313.89</name>
    <dbReference type="NCBI Taxonomy" id="1448319"/>
    <lineage>
        <taxon>Eukaryota</taxon>
        <taxon>Fungi</taxon>
        <taxon>Dikarya</taxon>
        <taxon>Ascomycota</taxon>
        <taxon>Pezizomycotina</taxon>
        <taxon>Eurotiomycetes</taxon>
        <taxon>Eurotiomycetidae</taxon>
        <taxon>Eurotiales</taxon>
        <taxon>Aspergillaceae</taxon>
        <taxon>Aspergillus</taxon>
    </lineage>
</organism>
<dbReference type="AlphaFoldDB" id="A0A8G1RLX2"/>
<reference evidence="2 3" key="1">
    <citation type="submission" date="2018-02" db="EMBL/GenBank/DDBJ databases">
        <title>The genomes of Aspergillus section Nigri reveals drivers in fungal speciation.</title>
        <authorList>
            <consortium name="DOE Joint Genome Institute"/>
            <person name="Vesth T.C."/>
            <person name="Nybo J."/>
            <person name="Theobald S."/>
            <person name="Brandl J."/>
            <person name="Frisvad J.C."/>
            <person name="Nielsen K.F."/>
            <person name="Lyhne E.K."/>
            <person name="Kogle M.E."/>
            <person name="Kuo A."/>
            <person name="Riley R."/>
            <person name="Clum A."/>
            <person name="Nolan M."/>
            <person name="Lipzen A."/>
            <person name="Salamov A."/>
            <person name="Henrissat B."/>
            <person name="Wiebenga A."/>
            <person name="De vries R.P."/>
            <person name="Grigoriev I.V."/>
            <person name="Mortensen U.H."/>
            <person name="Andersen M.R."/>
            <person name="Baker S.E."/>
        </authorList>
    </citation>
    <scope>NUCLEOTIDE SEQUENCE [LARGE SCALE GENOMIC DNA]</scope>
    <source>
        <strain evidence="2 3">CBS 313.89</strain>
    </source>
</reference>
<dbReference type="GO" id="GO:0006520">
    <property type="term" value="P:amino acid metabolic process"/>
    <property type="evidence" value="ECO:0007669"/>
    <property type="project" value="UniProtKB-ARBA"/>
</dbReference>
<evidence type="ECO:0000313" key="2">
    <source>
        <dbReference type="EMBL" id="RAK76447.1"/>
    </source>
</evidence>
<dbReference type="Gene3D" id="3.30.2130.10">
    <property type="entry name" value="VC0802-like"/>
    <property type="match status" value="1"/>
</dbReference>
<dbReference type="Pfam" id="PF10000">
    <property type="entry name" value="ACT_3"/>
    <property type="match status" value="1"/>
</dbReference>
<accession>A0A8G1RLX2</accession>
<feature type="domain" description="DUF2241" evidence="1">
    <location>
        <begin position="3"/>
        <end position="78"/>
    </location>
</feature>
<dbReference type="GO" id="GO:0046394">
    <property type="term" value="P:carboxylic acid biosynthetic process"/>
    <property type="evidence" value="ECO:0007669"/>
    <property type="project" value="UniProtKB-ARBA"/>
</dbReference>
<dbReference type="Proteomes" id="UP000249789">
    <property type="component" value="Unassembled WGS sequence"/>
</dbReference>